<dbReference type="SMART" id="SM00871">
    <property type="entry name" value="AraC_E_bind"/>
    <property type="match status" value="1"/>
</dbReference>
<evidence type="ECO:0000259" key="1">
    <source>
        <dbReference type="SMART" id="SM00871"/>
    </source>
</evidence>
<proteinExistence type="predicted"/>
<organism evidence="2 3">
    <name type="scientific">Clostridium omnivorum</name>
    <dbReference type="NCBI Taxonomy" id="1604902"/>
    <lineage>
        <taxon>Bacteria</taxon>
        <taxon>Bacillati</taxon>
        <taxon>Bacillota</taxon>
        <taxon>Clostridia</taxon>
        <taxon>Eubacteriales</taxon>
        <taxon>Clostridiaceae</taxon>
        <taxon>Clostridium</taxon>
    </lineage>
</organism>
<dbReference type="InterPro" id="IPR053182">
    <property type="entry name" value="YobU-like_regulator"/>
</dbReference>
<evidence type="ECO:0000313" key="2">
    <source>
        <dbReference type="EMBL" id="GLC30247.1"/>
    </source>
</evidence>
<sequence length="149" mass="17210">MREKIVNIKGFKAVGLTYFGDNNNGEIPNMWNTFNKLYKDIKHKSASMLCYGVCDDMPDSEGKFHYTACAEVDSFEDIPEGMTTVVVPEGKYVVYTFVGALKDLGEFYDNIFSKWIPAAEYELDYRPQLELYDDRFMNNGEFDVYIPIK</sequence>
<dbReference type="InterPro" id="IPR029441">
    <property type="entry name" value="Cass2"/>
</dbReference>
<reference evidence="2 3" key="1">
    <citation type="journal article" date="2024" name="Int. J. Syst. Evol. Microbiol.">
        <title>Clostridium omnivorum sp. nov., isolated from anoxic soil under the treatment of reductive soil disinfestation.</title>
        <authorList>
            <person name="Ueki A."/>
            <person name="Tonouchi A."/>
            <person name="Kaku N."/>
            <person name="Honma S."/>
            <person name="Ueki K."/>
        </authorList>
    </citation>
    <scope>NUCLEOTIDE SEQUENCE [LARGE SCALE GENOMIC DNA]</scope>
    <source>
        <strain evidence="2 3">E14</strain>
    </source>
</reference>
<dbReference type="InterPro" id="IPR011256">
    <property type="entry name" value="Reg_factor_effector_dom_sf"/>
</dbReference>
<protein>
    <recommendedName>
        <fullName evidence="1">AraC effector-binding domain-containing protein</fullName>
    </recommendedName>
</protein>
<dbReference type="PANTHER" id="PTHR36444:SF2">
    <property type="entry name" value="TRANSCRIPTIONAL REGULATOR PROTEIN YOBU-RELATED"/>
    <property type="match status" value="1"/>
</dbReference>
<dbReference type="EMBL" id="BRXR01000001">
    <property type="protein sequence ID" value="GLC30247.1"/>
    <property type="molecule type" value="Genomic_DNA"/>
</dbReference>
<dbReference type="RefSeq" id="WP_264849513.1">
    <property type="nucleotide sequence ID" value="NZ_BRXR01000001.1"/>
</dbReference>
<keyword evidence="3" id="KW-1185">Reference proteome</keyword>
<gene>
    <name evidence="2" type="ORF">bsdE14_16570</name>
</gene>
<name>A0ABQ5N4V1_9CLOT</name>
<accession>A0ABQ5N4V1</accession>
<evidence type="ECO:0000313" key="3">
    <source>
        <dbReference type="Proteomes" id="UP001208567"/>
    </source>
</evidence>
<dbReference type="SUPFAM" id="SSF55136">
    <property type="entry name" value="Probable bacterial effector-binding domain"/>
    <property type="match status" value="1"/>
</dbReference>
<dbReference type="Gene3D" id="3.20.80.10">
    <property type="entry name" value="Regulatory factor, effector binding domain"/>
    <property type="match status" value="1"/>
</dbReference>
<dbReference type="Pfam" id="PF14526">
    <property type="entry name" value="Cass2"/>
    <property type="match status" value="1"/>
</dbReference>
<dbReference type="Proteomes" id="UP001208567">
    <property type="component" value="Unassembled WGS sequence"/>
</dbReference>
<dbReference type="PANTHER" id="PTHR36444">
    <property type="entry name" value="TRANSCRIPTIONAL REGULATOR PROTEIN YOBU-RELATED"/>
    <property type="match status" value="1"/>
</dbReference>
<comment type="caution">
    <text evidence="2">The sequence shown here is derived from an EMBL/GenBank/DDBJ whole genome shotgun (WGS) entry which is preliminary data.</text>
</comment>
<feature type="domain" description="AraC effector-binding" evidence="1">
    <location>
        <begin position="1"/>
        <end position="149"/>
    </location>
</feature>
<dbReference type="InterPro" id="IPR010499">
    <property type="entry name" value="AraC_E-bd"/>
</dbReference>